<comment type="subcellular location">
    <subcellularLocation>
        <location evidence="9">Cell membrane</location>
        <topology evidence="9">Multi-pass membrane protein</topology>
    </subcellularLocation>
    <subcellularLocation>
        <location evidence="1">Membrane</location>
        <topology evidence="1">Multi-pass membrane protein</topology>
    </subcellularLocation>
</comment>
<feature type="transmembrane region" description="Helical" evidence="9">
    <location>
        <begin position="356"/>
        <end position="383"/>
    </location>
</feature>
<dbReference type="NCBIfam" id="TIGR00400">
    <property type="entry name" value="mgtE"/>
    <property type="match status" value="1"/>
</dbReference>
<name>A0A7C4YD88_UNCW3</name>
<dbReference type="InterPro" id="IPR046342">
    <property type="entry name" value="CBS_dom_sf"/>
</dbReference>
<comment type="similarity">
    <text evidence="2 9">Belongs to the SLC41A transporter family.</text>
</comment>
<keyword evidence="5 9" id="KW-0460">Magnesium</keyword>
<reference evidence="11" key="1">
    <citation type="journal article" date="2020" name="mSystems">
        <title>Genome- and Community-Level Interaction Insights into Carbon Utilization and Element Cycling Functions of Hydrothermarchaeota in Hydrothermal Sediment.</title>
        <authorList>
            <person name="Zhou Z."/>
            <person name="Liu Y."/>
            <person name="Xu W."/>
            <person name="Pan J."/>
            <person name="Luo Z.H."/>
            <person name="Li M."/>
        </authorList>
    </citation>
    <scope>NUCLEOTIDE SEQUENCE [LARGE SCALE GENOMIC DNA]</scope>
    <source>
        <strain evidence="11">SpSt-780</strain>
    </source>
</reference>
<feature type="transmembrane region" description="Helical" evidence="9">
    <location>
        <begin position="389"/>
        <end position="417"/>
    </location>
</feature>
<keyword evidence="4 9" id="KW-0812">Transmembrane</keyword>
<accession>A0A7C4YD88</accession>
<dbReference type="Pfam" id="PF03448">
    <property type="entry name" value="MgtE_N"/>
    <property type="match status" value="1"/>
</dbReference>
<dbReference type="Pfam" id="PF00571">
    <property type="entry name" value="CBS"/>
    <property type="match status" value="2"/>
</dbReference>
<comment type="function">
    <text evidence="9">Acts as a magnesium transporter.</text>
</comment>
<evidence type="ECO:0000256" key="8">
    <source>
        <dbReference type="PROSITE-ProRule" id="PRU00703"/>
    </source>
</evidence>
<dbReference type="InterPro" id="IPR000644">
    <property type="entry name" value="CBS_dom"/>
</dbReference>
<organism evidence="11">
    <name type="scientific">candidate division WOR-3 bacterium</name>
    <dbReference type="NCBI Taxonomy" id="2052148"/>
    <lineage>
        <taxon>Bacteria</taxon>
        <taxon>Bacteria division WOR-3</taxon>
    </lineage>
</organism>
<evidence type="ECO:0000256" key="9">
    <source>
        <dbReference type="RuleBase" id="RU362011"/>
    </source>
</evidence>
<keyword evidence="7 9" id="KW-0472">Membrane</keyword>
<feature type="transmembrane region" description="Helical" evidence="9">
    <location>
        <begin position="314"/>
        <end position="335"/>
    </location>
</feature>
<evidence type="ECO:0000259" key="10">
    <source>
        <dbReference type="PROSITE" id="PS51371"/>
    </source>
</evidence>
<dbReference type="Pfam" id="PF01769">
    <property type="entry name" value="MgtE"/>
    <property type="match status" value="1"/>
</dbReference>
<feature type="transmembrane region" description="Helical" evidence="9">
    <location>
        <begin position="429"/>
        <end position="452"/>
    </location>
</feature>
<dbReference type="GO" id="GO:0046872">
    <property type="term" value="F:metal ion binding"/>
    <property type="evidence" value="ECO:0007669"/>
    <property type="project" value="UniProtKB-KW"/>
</dbReference>
<evidence type="ECO:0000256" key="5">
    <source>
        <dbReference type="ARBA" id="ARBA00022842"/>
    </source>
</evidence>
<evidence type="ECO:0000313" key="11">
    <source>
        <dbReference type="EMBL" id="HGW92140.1"/>
    </source>
</evidence>
<dbReference type="Gene3D" id="1.25.60.10">
    <property type="entry name" value="MgtE N-terminal domain-like"/>
    <property type="match status" value="1"/>
</dbReference>
<dbReference type="GO" id="GO:0005886">
    <property type="term" value="C:plasma membrane"/>
    <property type="evidence" value="ECO:0007669"/>
    <property type="project" value="UniProtKB-SubCell"/>
</dbReference>
<dbReference type="SUPFAM" id="SSF54631">
    <property type="entry name" value="CBS-domain pair"/>
    <property type="match status" value="1"/>
</dbReference>
<keyword evidence="3 9" id="KW-0813">Transport</keyword>
<sequence length="453" mass="50803">MLSKLLRPEIQELIESGDLKSLKEITEEWEPAEIADLLTSIKEEEQPVFFRLLSKSRAAIVFSYLDSDSQEKLLRNLSNEYISKLLTELEPDDRTALFEELPGEITQRLLSLLSDKEKRDALKLLGYPEDSVGRLMTDYYVKVYPDMKIKDALKTIKKYGKNAETIDMIYVVDKKGRLIDDIPLGDIVLADSNKKIEDIMDYNYISLSAYDDKEKAAQIMQKYDRTVLPVVDSDNVLIGIVTVDDMMDVIQEEATEDFTKISGIEAHPVGLDVITKIKDVPVTKLYRSRVVWLIFLLFMDFITGGIIQGFEQTIAKYVVLVTFLPVLVDTAGNAGSQSATLVIRAMAVGTIQMRDWFILLGRELLIAGLLGLTMSLGISFMGIWRSKNILVASVVVSSMFINVLVGSLIGIILPFIFTKLKKDPATASTPLITTLADIIGTGIYLFIAYLILR</sequence>
<feature type="domain" description="CBS" evidence="10">
    <location>
        <begin position="136"/>
        <end position="199"/>
    </location>
</feature>
<evidence type="ECO:0000256" key="2">
    <source>
        <dbReference type="ARBA" id="ARBA00009749"/>
    </source>
</evidence>
<keyword evidence="9" id="KW-1003">Cell membrane</keyword>
<dbReference type="AlphaFoldDB" id="A0A7C4YD88"/>
<dbReference type="InterPro" id="IPR006667">
    <property type="entry name" value="SLC41_membr_dom"/>
</dbReference>
<evidence type="ECO:0000256" key="7">
    <source>
        <dbReference type="ARBA" id="ARBA00023136"/>
    </source>
</evidence>
<dbReference type="PANTHER" id="PTHR43773">
    <property type="entry name" value="MAGNESIUM TRANSPORTER MGTE"/>
    <property type="match status" value="1"/>
</dbReference>
<evidence type="ECO:0000256" key="6">
    <source>
        <dbReference type="ARBA" id="ARBA00022989"/>
    </source>
</evidence>
<dbReference type="SMART" id="SM00924">
    <property type="entry name" value="MgtE_N"/>
    <property type="match status" value="1"/>
</dbReference>
<keyword evidence="6 9" id="KW-1133">Transmembrane helix</keyword>
<evidence type="ECO:0000256" key="1">
    <source>
        <dbReference type="ARBA" id="ARBA00004141"/>
    </source>
</evidence>
<feature type="transmembrane region" description="Helical" evidence="9">
    <location>
        <begin position="290"/>
        <end position="308"/>
    </location>
</feature>
<dbReference type="InterPro" id="IPR006668">
    <property type="entry name" value="Mg_transptr_MgtE_intracell_dom"/>
</dbReference>
<comment type="caution">
    <text evidence="11">The sequence shown here is derived from an EMBL/GenBank/DDBJ whole genome shotgun (WGS) entry which is preliminary data.</text>
</comment>
<keyword evidence="8" id="KW-0129">CBS domain</keyword>
<keyword evidence="9" id="KW-0479">Metal-binding</keyword>
<evidence type="ECO:0000256" key="3">
    <source>
        <dbReference type="ARBA" id="ARBA00022448"/>
    </source>
</evidence>
<dbReference type="GO" id="GO:0015095">
    <property type="term" value="F:magnesium ion transmembrane transporter activity"/>
    <property type="evidence" value="ECO:0007669"/>
    <property type="project" value="UniProtKB-UniRule"/>
</dbReference>
<dbReference type="CDD" id="cd04606">
    <property type="entry name" value="CBS_pair_Mg_transporter"/>
    <property type="match status" value="1"/>
</dbReference>
<comment type="subunit">
    <text evidence="9">Homodimer.</text>
</comment>
<dbReference type="PROSITE" id="PS51371">
    <property type="entry name" value="CBS"/>
    <property type="match status" value="2"/>
</dbReference>
<dbReference type="Gene3D" id="3.10.580.10">
    <property type="entry name" value="CBS-domain"/>
    <property type="match status" value="1"/>
</dbReference>
<gene>
    <name evidence="11" type="primary">mgtE</name>
    <name evidence="11" type="ORF">ENV67_06345</name>
</gene>
<feature type="domain" description="CBS" evidence="10">
    <location>
        <begin position="200"/>
        <end position="256"/>
    </location>
</feature>
<dbReference type="SUPFAM" id="SSF158791">
    <property type="entry name" value="MgtE N-terminal domain-like"/>
    <property type="match status" value="1"/>
</dbReference>
<proteinExistence type="inferred from homology"/>
<dbReference type="Gene3D" id="1.10.357.20">
    <property type="entry name" value="SLC41 divalent cation transporters, integral membrane domain"/>
    <property type="match status" value="1"/>
</dbReference>
<dbReference type="InterPro" id="IPR006669">
    <property type="entry name" value="MgtE_transporter"/>
</dbReference>
<dbReference type="InterPro" id="IPR038076">
    <property type="entry name" value="MgtE_N_sf"/>
</dbReference>
<dbReference type="EMBL" id="DTHG01000081">
    <property type="protein sequence ID" value="HGW92140.1"/>
    <property type="molecule type" value="Genomic_DNA"/>
</dbReference>
<protein>
    <recommendedName>
        <fullName evidence="9">Magnesium transporter MgtE</fullName>
    </recommendedName>
</protein>
<dbReference type="InterPro" id="IPR036739">
    <property type="entry name" value="SLC41_membr_dom_sf"/>
</dbReference>
<dbReference type="SUPFAM" id="SSF161093">
    <property type="entry name" value="MgtE membrane domain-like"/>
    <property type="match status" value="1"/>
</dbReference>
<dbReference type="PANTHER" id="PTHR43773:SF1">
    <property type="entry name" value="MAGNESIUM TRANSPORTER MGTE"/>
    <property type="match status" value="1"/>
</dbReference>
<evidence type="ECO:0000256" key="4">
    <source>
        <dbReference type="ARBA" id="ARBA00022692"/>
    </source>
</evidence>